<organism evidence="2 3">
    <name type="scientific">Striga asiatica</name>
    <name type="common">Asiatic witchweed</name>
    <name type="synonym">Buchnera asiatica</name>
    <dbReference type="NCBI Taxonomy" id="4170"/>
    <lineage>
        <taxon>Eukaryota</taxon>
        <taxon>Viridiplantae</taxon>
        <taxon>Streptophyta</taxon>
        <taxon>Embryophyta</taxon>
        <taxon>Tracheophyta</taxon>
        <taxon>Spermatophyta</taxon>
        <taxon>Magnoliopsida</taxon>
        <taxon>eudicotyledons</taxon>
        <taxon>Gunneridae</taxon>
        <taxon>Pentapetalae</taxon>
        <taxon>asterids</taxon>
        <taxon>lamiids</taxon>
        <taxon>Lamiales</taxon>
        <taxon>Orobanchaceae</taxon>
        <taxon>Buchnereae</taxon>
        <taxon>Striga</taxon>
    </lineage>
</organism>
<comment type="caution">
    <text evidence="2">The sequence shown here is derived from an EMBL/GenBank/DDBJ whole genome shotgun (WGS) entry which is preliminary data.</text>
</comment>
<feature type="compositionally biased region" description="Polar residues" evidence="1">
    <location>
        <begin position="29"/>
        <end position="41"/>
    </location>
</feature>
<dbReference type="EMBL" id="BKCP01010626">
    <property type="protein sequence ID" value="GER53550.1"/>
    <property type="molecule type" value="Genomic_DNA"/>
</dbReference>
<gene>
    <name evidence="2" type="ORF">STAS_31086</name>
</gene>
<dbReference type="OrthoDB" id="310895at2759"/>
<accession>A0A5A7R8D2</accession>
<keyword evidence="3" id="KW-1185">Reference proteome</keyword>
<reference evidence="3" key="1">
    <citation type="journal article" date="2019" name="Curr. Biol.">
        <title>Genome Sequence of Striga asiatica Provides Insight into the Evolution of Plant Parasitism.</title>
        <authorList>
            <person name="Yoshida S."/>
            <person name="Kim S."/>
            <person name="Wafula E.K."/>
            <person name="Tanskanen J."/>
            <person name="Kim Y.M."/>
            <person name="Honaas L."/>
            <person name="Yang Z."/>
            <person name="Spallek T."/>
            <person name="Conn C.E."/>
            <person name="Ichihashi Y."/>
            <person name="Cheong K."/>
            <person name="Cui S."/>
            <person name="Der J.P."/>
            <person name="Gundlach H."/>
            <person name="Jiao Y."/>
            <person name="Hori C."/>
            <person name="Ishida J.K."/>
            <person name="Kasahara H."/>
            <person name="Kiba T."/>
            <person name="Kim M.S."/>
            <person name="Koo N."/>
            <person name="Laohavisit A."/>
            <person name="Lee Y.H."/>
            <person name="Lumba S."/>
            <person name="McCourt P."/>
            <person name="Mortimer J.C."/>
            <person name="Mutuku J.M."/>
            <person name="Nomura T."/>
            <person name="Sasaki-Sekimoto Y."/>
            <person name="Seto Y."/>
            <person name="Wang Y."/>
            <person name="Wakatake T."/>
            <person name="Sakakibara H."/>
            <person name="Demura T."/>
            <person name="Yamaguchi S."/>
            <person name="Yoneyama K."/>
            <person name="Manabe R.I."/>
            <person name="Nelson D.C."/>
            <person name="Schulman A.H."/>
            <person name="Timko M.P."/>
            <person name="dePamphilis C.W."/>
            <person name="Choi D."/>
            <person name="Shirasu K."/>
        </authorList>
    </citation>
    <scope>NUCLEOTIDE SEQUENCE [LARGE SCALE GENOMIC DNA]</scope>
    <source>
        <strain evidence="3">cv. UVA1</strain>
    </source>
</reference>
<feature type="region of interest" description="Disordered" evidence="1">
    <location>
        <begin position="28"/>
        <end position="47"/>
    </location>
</feature>
<dbReference type="Proteomes" id="UP000325081">
    <property type="component" value="Unassembled WGS sequence"/>
</dbReference>
<protein>
    <submittedName>
        <fullName evidence="2">Aldehyde dehydrogenase</fullName>
    </submittedName>
</protein>
<evidence type="ECO:0000313" key="2">
    <source>
        <dbReference type="EMBL" id="GER53550.1"/>
    </source>
</evidence>
<proteinExistence type="predicted"/>
<name>A0A5A7R8D2_STRAF</name>
<dbReference type="AlphaFoldDB" id="A0A5A7R8D2"/>
<evidence type="ECO:0000256" key="1">
    <source>
        <dbReference type="SAM" id="MobiDB-lite"/>
    </source>
</evidence>
<evidence type="ECO:0000313" key="3">
    <source>
        <dbReference type="Proteomes" id="UP000325081"/>
    </source>
</evidence>
<sequence length="131" mass="15015">MEGLRISWQSPSQSLPILEGTLVPETRTHATNSNFLPPSETSSERSLGRPVLKLSQVFPGWILSEVYQELDFDFEEPPTIVEISPCAVAVKKELFGPLLYIMKFQDYSISYLYCMKVENMEHSCCKYFIKL</sequence>